<evidence type="ECO:0000313" key="1">
    <source>
        <dbReference type="EMBL" id="AWW41805.1"/>
    </source>
</evidence>
<reference evidence="1 2" key="1">
    <citation type="journal article" date="2019" name="Int. J. Syst. Evol. Microbiol.">
        <title>Streptomyces cadmiisoli sp. nov., a novel actinomycete isolated from cadmium-contaminated soil.</title>
        <authorList>
            <person name="Li K."/>
            <person name="Tang X."/>
            <person name="Zhao J."/>
            <person name="Guo Y."/>
            <person name="Tang Y."/>
            <person name="Gao J."/>
        </authorList>
    </citation>
    <scope>NUCLEOTIDE SEQUENCE [LARGE SCALE GENOMIC DNA]</scope>
    <source>
        <strain evidence="1 2">ZFG47</strain>
    </source>
</reference>
<evidence type="ECO:0000313" key="2">
    <source>
        <dbReference type="Proteomes" id="UP000249616"/>
    </source>
</evidence>
<sequence length="76" mass="8149">MASRLDELEEQPVDVRAEQGEIAVAEHVLERMTGLLAANRASAGMTPGQVGGRTVILIPQREPGVEKEANRQSRAG</sequence>
<proteinExistence type="predicted"/>
<dbReference type="Proteomes" id="UP000249616">
    <property type="component" value="Chromosome"/>
</dbReference>
<keyword evidence="2" id="KW-1185">Reference proteome</keyword>
<protein>
    <submittedName>
        <fullName evidence="1">Uncharacterized protein</fullName>
    </submittedName>
</protein>
<gene>
    <name evidence="1" type="ORF">DN051_38505</name>
</gene>
<dbReference type="EMBL" id="CP030073">
    <property type="protein sequence ID" value="AWW41805.1"/>
    <property type="molecule type" value="Genomic_DNA"/>
</dbReference>
<accession>A0A2Z4J9L1</accession>
<name>A0A2Z4J9L1_9ACTN</name>
<dbReference type="RefSeq" id="WP_112441509.1">
    <property type="nucleotide sequence ID" value="NZ_CBDRHE010000033.1"/>
</dbReference>
<dbReference type="KEGG" id="scad:DN051_38505"/>
<organism evidence="1 2">
    <name type="scientific">Streptomyces cadmiisoli</name>
    <dbReference type="NCBI Taxonomy" id="2184053"/>
    <lineage>
        <taxon>Bacteria</taxon>
        <taxon>Bacillati</taxon>
        <taxon>Actinomycetota</taxon>
        <taxon>Actinomycetes</taxon>
        <taxon>Kitasatosporales</taxon>
        <taxon>Streptomycetaceae</taxon>
        <taxon>Streptomyces</taxon>
        <taxon>Streptomyces aurantiacus group</taxon>
    </lineage>
</organism>
<dbReference type="AlphaFoldDB" id="A0A2Z4J9L1"/>